<gene>
    <name evidence="1" type="ORF">NATSA_03730</name>
</gene>
<dbReference type="RefSeq" id="WP_210510519.1">
    <property type="nucleotide sequence ID" value="NZ_JAFIDN010000002.1"/>
</dbReference>
<keyword evidence="2" id="KW-1185">Reference proteome</keyword>
<sequence length="489" mass="55086">MNYFNAFILILIVPLIVFSCGNDADRERDPGEAVPEAGAPDILVPYTIDAEGVPGFRQDQLRFRDYSNVLNAISVIATVSRDSEYGNEAYRPELYPDAMMERAEQWLSMVVQIDDYFNEEGRITPWLEESAGVYEASGELDLSLYPHLVYAYHIHHRSGRFEDNEVLYNRLNREPTNYLVTPGRYIMNEHYRDGAFYDDSGVMDHQSMSYALGALHANAYAWVAWKKPGGADDMGVLSEQALGHHMGHTPDDMVAIYRGAAAVLDDAWDSDRSVYDFGDGTEWDLDAAGAMIRGKKAMYDFLYMFGDEDDAELSRTIFDRTVAMLEAIAPLAEPWGLPERISFTPDGTRPASGTVSLYDWYQFLNHLGGGYALDREREGTSMYLTEHRSDVFDLIGEISDEALLGAMEYHLIDGRLVTELDFSDGSVTDDRLTVSTAAMFITMAGNMYRKGDAFERASDWDSVSEEISGRSKELFDISFDHLELLDNAF</sequence>
<name>A0A8J7RIB3_9BACT</name>
<accession>A0A8J7RIB3</accession>
<evidence type="ECO:0000313" key="1">
    <source>
        <dbReference type="EMBL" id="MBP3191767.1"/>
    </source>
</evidence>
<evidence type="ECO:0000313" key="2">
    <source>
        <dbReference type="Proteomes" id="UP000673975"/>
    </source>
</evidence>
<proteinExistence type="predicted"/>
<reference evidence="1" key="1">
    <citation type="submission" date="2021-02" db="EMBL/GenBank/DDBJ databases">
        <title>Natronogracilivirga saccharolytica gen. nov. sp. nov. a new anaerobic, haloalkiliphilic carbohydrate-fermenting bacterium from soda lake and proposing of Cyclonatronumiaceae fam. nov. in the phylum Balneolaeota.</title>
        <authorList>
            <person name="Zhilina T.N."/>
            <person name="Sorokin D.Y."/>
            <person name="Zavarzina D.G."/>
            <person name="Toshchakov S.V."/>
            <person name="Kublanov I.V."/>
        </authorList>
    </citation>
    <scope>NUCLEOTIDE SEQUENCE</scope>
    <source>
        <strain evidence="1">Z-1702</strain>
    </source>
</reference>
<protein>
    <submittedName>
        <fullName evidence="1">Uncharacterized protein</fullName>
    </submittedName>
</protein>
<organism evidence="1 2">
    <name type="scientific">Natronogracilivirga saccharolytica</name>
    <dbReference type="NCBI Taxonomy" id="2812953"/>
    <lineage>
        <taxon>Bacteria</taxon>
        <taxon>Pseudomonadati</taxon>
        <taxon>Balneolota</taxon>
        <taxon>Balneolia</taxon>
        <taxon>Balneolales</taxon>
        <taxon>Cyclonatronaceae</taxon>
        <taxon>Natronogracilivirga</taxon>
    </lineage>
</organism>
<dbReference type="Proteomes" id="UP000673975">
    <property type="component" value="Unassembled WGS sequence"/>
</dbReference>
<comment type="caution">
    <text evidence="1">The sequence shown here is derived from an EMBL/GenBank/DDBJ whole genome shotgun (WGS) entry which is preliminary data.</text>
</comment>
<dbReference type="AlphaFoldDB" id="A0A8J7RIB3"/>
<dbReference type="EMBL" id="JAFIDN010000002">
    <property type="protein sequence ID" value="MBP3191767.1"/>
    <property type="molecule type" value="Genomic_DNA"/>
</dbReference>